<sequence>MSDRSLSRRQYLTSVGGAAVTLSVAGCMGDGGSGSGDGGGGSGSTGTEQAPSITAGTAPGFPPFEMKEGGELVGFDIDLFEAVVSETEYQFDGWSEFEFDSLIPALTNNNIDAIAAGMTINEKRDETIDFTDPYYSSDQAIVVREDGDFSPGSLSDLADRPIGAQKGTTGEGVVQDELVGDEITQNQYNAYDNYVLAIQDLQNGNVDAVVIDVPVAETFAKNRPVEIAFVYETGEKFGFGVRTDDDELTSALNSGLSAVRESGRYEELTQKWFGE</sequence>
<gene>
    <name evidence="5" type="ORF">KTS45_11245</name>
</gene>
<dbReference type="CDD" id="cd13624">
    <property type="entry name" value="PBP2_Arg_Lys_His"/>
    <property type="match status" value="1"/>
</dbReference>
<name>A0A8J7YAN3_9EURY</name>
<dbReference type="GO" id="GO:0015276">
    <property type="term" value="F:ligand-gated monoatomic ion channel activity"/>
    <property type="evidence" value="ECO:0007669"/>
    <property type="project" value="InterPro"/>
</dbReference>
<comment type="caution">
    <text evidence="5">The sequence shown here is derived from an EMBL/GenBank/DDBJ whole genome shotgun (WGS) entry which is preliminary data.</text>
</comment>
<proteinExistence type="predicted"/>
<evidence type="ECO:0000313" key="6">
    <source>
        <dbReference type="Proteomes" id="UP000766550"/>
    </source>
</evidence>
<dbReference type="Proteomes" id="UP000766550">
    <property type="component" value="Unassembled WGS sequence"/>
</dbReference>
<dbReference type="RefSeq" id="WP_162317631.1">
    <property type="nucleotide sequence ID" value="NZ_JAHQXF010000002.1"/>
</dbReference>
<dbReference type="Gene3D" id="3.40.190.10">
    <property type="entry name" value="Periplasmic binding protein-like II"/>
    <property type="match status" value="2"/>
</dbReference>
<keyword evidence="6" id="KW-1185">Reference proteome</keyword>
<dbReference type="AlphaFoldDB" id="A0A8J7YAN3"/>
<dbReference type="PANTHER" id="PTHR35936:SF17">
    <property type="entry name" value="ARGININE-BINDING EXTRACELLULAR PROTEIN ARTP"/>
    <property type="match status" value="1"/>
</dbReference>
<dbReference type="InterPro" id="IPR001320">
    <property type="entry name" value="Iontro_rcpt_C"/>
</dbReference>
<keyword evidence="1" id="KW-0732">Signal</keyword>
<evidence type="ECO:0000256" key="2">
    <source>
        <dbReference type="SAM" id="MobiDB-lite"/>
    </source>
</evidence>
<evidence type="ECO:0000259" key="4">
    <source>
        <dbReference type="SMART" id="SM00079"/>
    </source>
</evidence>
<feature type="compositionally biased region" description="Gly residues" evidence="2">
    <location>
        <begin position="33"/>
        <end position="44"/>
    </location>
</feature>
<evidence type="ECO:0000256" key="1">
    <source>
        <dbReference type="ARBA" id="ARBA00022729"/>
    </source>
</evidence>
<feature type="region of interest" description="Disordered" evidence="2">
    <location>
        <begin position="33"/>
        <end position="64"/>
    </location>
</feature>
<dbReference type="EMBL" id="JAHQXF010000002">
    <property type="protein sequence ID" value="MBV0924774.1"/>
    <property type="molecule type" value="Genomic_DNA"/>
</dbReference>
<reference evidence="5 6" key="1">
    <citation type="submission" date="2021-06" db="EMBL/GenBank/DDBJ databases">
        <title>New haloarchaea isolates fom saline soil.</title>
        <authorList>
            <person name="Duran-Viseras A."/>
            <person name="Sanchez-Porro C.S."/>
            <person name="Ventosa A."/>
        </authorList>
    </citation>
    <scope>NUCLEOTIDE SEQUENCE [LARGE SCALE GENOMIC DNA]</scope>
    <source>
        <strain evidence="5 6">JCM 183640</strain>
    </source>
</reference>
<dbReference type="GO" id="GO:0016020">
    <property type="term" value="C:membrane"/>
    <property type="evidence" value="ECO:0007669"/>
    <property type="project" value="InterPro"/>
</dbReference>
<dbReference type="InterPro" id="IPR001638">
    <property type="entry name" value="Solute-binding_3/MltF_N"/>
</dbReference>
<dbReference type="SMART" id="SM00062">
    <property type="entry name" value="PBPb"/>
    <property type="match status" value="1"/>
</dbReference>
<feature type="domain" description="Solute-binding protein family 3/N-terminal" evidence="3">
    <location>
        <begin position="52"/>
        <end position="275"/>
    </location>
</feature>
<evidence type="ECO:0000313" key="5">
    <source>
        <dbReference type="EMBL" id="MBV0924774.1"/>
    </source>
</evidence>
<protein>
    <submittedName>
        <fullName evidence="5">Basic amino acid ABC transporter substrate-binding protein</fullName>
    </submittedName>
</protein>
<dbReference type="PANTHER" id="PTHR35936">
    <property type="entry name" value="MEMBRANE-BOUND LYTIC MUREIN TRANSGLYCOSYLASE F"/>
    <property type="match status" value="1"/>
</dbReference>
<dbReference type="SMART" id="SM00079">
    <property type="entry name" value="PBPe"/>
    <property type="match status" value="1"/>
</dbReference>
<dbReference type="PROSITE" id="PS51257">
    <property type="entry name" value="PROKAR_LIPOPROTEIN"/>
    <property type="match status" value="1"/>
</dbReference>
<feature type="domain" description="Ionotropic glutamate receptor C-terminal" evidence="4">
    <location>
        <begin position="52"/>
        <end position="275"/>
    </location>
</feature>
<accession>A0A8J7YAN3</accession>
<dbReference type="Pfam" id="PF00497">
    <property type="entry name" value="SBP_bac_3"/>
    <property type="match status" value="1"/>
</dbReference>
<dbReference type="OrthoDB" id="30671at2157"/>
<organism evidence="5 6">
    <name type="scientific">Haloarcula limicola</name>
    <dbReference type="NCBI Taxonomy" id="1429915"/>
    <lineage>
        <taxon>Archaea</taxon>
        <taxon>Methanobacteriati</taxon>
        <taxon>Methanobacteriota</taxon>
        <taxon>Stenosarchaea group</taxon>
        <taxon>Halobacteria</taxon>
        <taxon>Halobacteriales</taxon>
        <taxon>Haloarculaceae</taxon>
        <taxon>Haloarcula</taxon>
    </lineage>
</organism>
<dbReference type="SUPFAM" id="SSF53850">
    <property type="entry name" value="Periplasmic binding protein-like II"/>
    <property type="match status" value="1"/>
</dbReference>
<evidence type="ECO:0000259" key="3">
    <source>
        <dbReference type="SMART" id="SM00062"/>
    </source>
</evidence>